<feature type="compositionally biased region" description="Basic and acidic residues" evidence="1">
    <location>
        <begin position="100"/>
        <end position="110"/>
    </location>
</feature>
<evidence type="ECO:0000313" key="3">
    <source>
        <dbReference type="Proteomes" id="UP001159364"/>
    </source>
</evidence>
<feature type="region of interest" description="Disordered" evidence="1">
    <location>
        <begin position="100"/>
        <end position="123"/>
    </location>
</feature>
<name>A0AAV8SKZ6_9ROSI</name>
<dbReference type="EMBL" id="JAIWQS010000010">
    <property type="protein sequence ID" value="KAJ8752671.1"/>
    <property type="molecule type" value="Genomic_DNA"/>
</dbReference>
<protein>
    <submittedName>
        <fullName evidence="2">Uncharacterized protein</fullName>
    </submittedName>
</protein>
<comment type="caution">
    <text evidence="2">The sequence shown here is derived from an EMBL/GenBank/DDBJ whole genome shotgun (WGS) entry which is preliminary data.</text>
</comment>
<dbReference type="AlphaFoldDB" id="A0AAV8SKZ6"/>
<gene>
    <name evidence="2" type="ORF">K2173_005560</name>
</gene>
<accession>A0AAV8SKZ6</accession>
<evidence type="ECO:0000256" key="1">
    <source>
        <dbReference type="SAM" id="MobiDB-lite"/>
    </source>
</evidence>
<keyword evidence="3" id="KW-1185">Reference proteome</keyword>
<reference evidence="2 3" key="1">
    <citation type="submission" date="2021-09" db="EMBL/GenBank/DDBJ databases">
        <title>Genomic insights and catalytic innovation underlie evolution of tropane alkaloids biosynthesis.</title>
        <authorList>
            <person name="Wang Y.-J."/>
            <person name="Tian T."/>
            <person name="Huang J.-P."/>
            <person name="Huang S.-X."/>
        </authorList>
    </citation>
    <scope>NUCLEOTIDE SEQUENCE [LARGE SCALE GENOMIC DNA]</scope>
    <source>
        <strain evidence="2">KIB-2018</strain>
        <tissue evidence="2">Leaf</tissue>
    </source>
</reference>
<evidence type="ECO:0000313" key="2">
    <source>
        <dbReference type="EMBL" id="KAJ8752671.1"/>
    </source>
</evidence>
<sequence length="123" mass="12731">MAMELLSDSSLARKDLHLRSLPSLTRLVSGGSREVLPGALEDGNEALGSGKAMVGGMGGISELGTKSGMQGVMQLEKGMKGGKKGKSCIRVEENIVIKDNAGKKQGRVGEDETQNGGKDETGS</sequence>
<proteinExistence type="predicted"/>
<organism evidence="2 3">
    <name type="scientific">Erythroxylum novogranatense</name>
    <dbReference type="NCBI Taxonomy" id="1862640"/>
    <lineage>
        <taxon>Eukaryota</taxon>
        <taxon>Viridiplantae</taxon>
        <taxon>Streptophyta</taxon>
        <taxon>Embryophyta</taxon>
        <taxon>Tracheophyta</taxon>
        <taxon>Spermatophyta</taxon>
        <taxon>Magnoliopsida</taxon>
        <taxon>eudicotyledons</taxon>
        <taxon>Gunneridae</taxon>
        <taxon>Pentapetalae</taxon>
        <taxon>rosids</taxon>
        <taxon>fabids</taxon>
        <taxon>Malpighiales</taxon>
        <taxon>Erythroxylaceae</taxon>
        <taxon>Erythroxylum</taxon>
    </lineage>
</organism>
<dbReference type="Proteomes" id="UP001159364">
    <property type="component" value="Linkage Group LG10"/>
</dbReference>